<organism evidence="2 3">
    <name type="scientific">Solanum verrucosum</name>
    <dbReference type="NCBI Taxonomy" id="315347"/>
    <lineage>
        <taxon>Eukaryota</taxon>
        <taxon>Viridiplantae</taxon>
        <taxon>Streptophyta</taxon>
        <taxon>Embryophyta</taxon>
        <taxon>Tracheophyta</taxon>
        <taxon>Spermatophyta</taxon>
        <taxon>Magnoliopsida</taxon>
        <taxon>eudicotyledons</taxon>
        <taxon>Gunneridae</taxon>
        <taxon>Pentapetalae</taxon>
        <taxon>asterids</taxon>
        <taxon>lamiids</taxon>
        <taxon>Solanales</taxon>
        <taxon>Solanaceae</taxon>
        <taxon>Solanoideae</taxon>
        <taxon>Solaneae</taxon>
        <taxon>Solanum</taxon>
    </lineage>
</organism>
<dbReference type="InterPro" id="IPR043128">
    <property type="entry name" value="Rev_trsase/Diguanyl_cyclase"/>
</dbReference>
<dbReference type="AlphaFoldDB" id="A0AAF0Q9V8"/>
<dbReference type="InterPro" id="IPR053134">
    <property type="entry name" value="RNA-dir_DNA_polymerase"/>
</dbReference>
<gene>
    <name evidence="2" type="ORF">MTR67_012183</name>
</gene>
<keyword evidence="3" id="KW-1185">Reference proteome</keyword>
<dbReference type="InterPro" id="IPR000477">
    <property type="entry name" value="RT_dom"/>
</dbReference>
<dbReference type="PANTHER" id="PTHR24559:SF444">
    <property type="entry name" value="REVERSE TRANSCRIPTASE DOMAIN-CONTAINING PROTEIN"/>
    <property type="match status" value="1"/>
</dbReference>
<dbReference type="Gene3D" id="3.30.70.270">
    <property type="match status" value="1"/>
</dbReference>
<accession>A0AAF0Q9V8</accession>
<protein>
    <recommendedName>
        <fullName evidence="1">Reverse transcriptase domain-containing protein</fullName>
    </recommendedName>
</protein>
<name>A0AAF0Q9V8_SOLVR</name>
<sequence length="227" mass="26277">MSGHKHNDPLHSSTYDSWLDPWPVVATVDGTCILLTSFYVPFFGFGVLQYRSILICYVKTVTFAMSGVPRVEWMGASCSYPSKVISLLQAQRLVDRESLNVFPTYLLGVPLDRDIDFSMDLEPSTKPSLLTRYWQYEFIVRTFGLTNAPVAFMELMNGVFQPYLDFFVLVFIDDILVYSKTKEDHNRHLRIVLQILREEKLYAKFSNCDFWLDLIEFLGHVVSKEDV</sequence>
<dbReference type="Proteomes" id="UP001234989">
    <property type="component" value="Chromosome 3"/>
</dbReference>
<evidence type="ECO:0000259" key="1">
    <source>
        <dbReference type="Pfam" id="PF00078"/>
    </source>
</evidence>
<dbReference type="Pfam" id="PF00078">
    <property type="entry name" value="RVT_1"/>
    <property type="match status" value="1"/>
</dbReference>
<feature type="domain" description="Reverse transcriptase" evidence="1">
    <location>
        <begin position="133"/>
        <end position="221"/>
    </location>
</feature>
<evidence type="ECO:0000313" key="3">
    <source>
        <dbReference type="Proteomes" id="UP001234989"/>
    </source>
</evidence>
<evidence type="ECO:0000313" key="2">
    <source>
        <dbReference type="EMBL" id="WMV18798.1"/>
    </source>
</evidence>
<dbReference type="SUPFAM" id="SSF56672">
    <property type="entry name" value="DNA/RNA polymerases"/>
    <property type="match status" value="1"/>
</dbReference>
<dbReference type="InterPro" id="IPR043502">
    <property type="entry name" value="DNA/RNA_pol_sf"/>
</dbReference>
<reference evidence="2" key="1">
    <citation type="submission" date="2023-08" db="EMBL/GenBank/DDBJ databases">
        <title>A de novo genome assembly of Solanum verrucosum Schlechtendal, a Mexican diploid species geographically isolated from the other diploid A-genome species in potato relatives.</title>
        <authorList>
            <person name="Hosaka K."/>
        </authorList>
    </citation>
    <scope>NUCLEOTIDE SEQUENCE</scope>
    <source>
        <tissue evidence="2">Young leaves</tissue>
    </source>
</reference>
<dbReference type="CDD" id="cd01647">
    <property type="entry name" value="RT_LTR"/>
    <property type="match status" value="1"/>
</dbReference>
<dbReference type="PANTHER" id="PTHR24559">
    <property type="entry name" value="TRANSPOSON TY3-I GAG-POL POLYPROTEIN"/>
    <property type="match status" value="1"/>
</dbReference>
<dbReference type="EMBL" id="CP133614">
    <property type="protein sequence ID" value="WMV18798.1"/>
    <property type="molecule type" value="Genomic_DNA"/>
</dbReference>
<proteinExistence type="predicted"/>